<evidence type="ECO:0000313" key="9">
    <source>
        <dbReference type="EMBL" id="KAF2747580.1"/>
    </source>
</evidence>
<feature type="non-terminal residue" evidence="9">
    <location>
        <position position="1"/>
    </location>
</feature>
<evidence type="ECO:0000256" key="1">
    <source>
        <dbReference type="ARBA" id="ARBA00004434"/>
    </source>
</evidence>
<dbReference type="OrthoDB" id="73691at2759"/>
<dbReference type="AlphaFoldDB" id="A0A6A6VDC7"/>
<evidence type="ECO:0000259" key="8">
    <source>
        <dbReference type="PROSITE" id="PS51758"/>
    </source>
</evidence>
<accession>A0A6A6VDC7</accession>
<name>A0A6A6VDC7_9PLEO</name>
<dbReference type="GO" id="GO:0005743">
    <property type="term" value="C:mitochondrial inner membrane"/>
    <property type="evidence" value="ECO:0007669"/>
    <property type="project" value="UniProtKB-SubCell"/>
</dbReference>
<evidence type="ECO:0000256" key="7">
    <source>
        <dbReference type="PROSITE-ProRule" id="PRU01094"/>
    </source>
</evidence>
<protein>
    <recommendedName>
        <fullName evidence="8">Letm1 RBD domain-containing protein</fullName>
    </recommendedName>
</protein>
<reference evidence="9" key="1">
    <citation type="journal article" date="2020" name="Stud. Mycol.">
        <title>101 Dothideomycetes genomes: a test case for predicting lifestyles and emergence of pathogens.</title>
        <authorList>
            <person name="Haridas S."/>
            <person name="Albert R."/>
            <person name="Binder M."/>
            <person name="Bloem J."/>
            <person name="Labutti K."/>
            <person name="Salamov A."/>
            <person name="Andreopoulos B."/>
            <person name="Baker S."/>
            <person name="Barry K."/>
            <person name="Bills G."/>
            <person name="Bluhm B."/>
            <person name="Cannon C."/>
            <person name="Castanera R."/>
            <person name="Culley D."/>
            <person name="Daum C."/>
            <person name="Ezra D."/>
            <person name="Gonzalez J."/>
            <person name="Henrissat B."/>
            <person name="Kuo A."/>
            <person name="Liang C."/>
            <person name="Lipzen A."/>
            <person name="Lutzoni F."/>
            <person name="Magnuson J."/>
            <person name="Mondo S."/>
            <person name="Nolan M."/>
            <person name="Ohm R."/>
            <person name="Pangilinan J."/>
            <person name="Park H.-J."/>
            <person name="Ramirez L."/>
            <person name="Alfaro M."/>
            <person name="Sun H."/>
            <person name="Tritt A."/>
            <person name="Yoshinaga Y."/>
            <person name="Zwiers L.-H."/>
            <person name="Turgeon B."/>
            <person name="Goodwin S."/>
            <person name="Spatafora J."/>
            <person name="Crous P."/>
            <person name="Grigoriev I."/>
        </authorList>
    </citation>
    <scope>NUCLEOTIDE SEQUENCE</scope>
    <source>
        <strain evidence="9">CBS 119925</strain>
    </source>
</reference>
<dbReference type="InterPro" id="IPR044202">
    <property type="entry name" value="LETM1/MDM38-like"/>
</dbReference>
<dbReference type="GO" id="GO:0043022">
    <property type="term" value="F:ribosome binding"/>
    <property type="evidence" value="ECO:0007669"/>
    <property type="project" value="InterPro"/>
</dbReference>
<dbReference type="InterPro" id="IPR033122">
    <property type="entry name" value="LETM1-like_RBD"/>
</dbReference>
<gene>
    <name evidence="9" type="ORF">M011DRAFT_384760</name>
</gene>
<dbReference type="EMBL" id="MU006572">
    <property type="protein sequence ID" value="KAF2747580.1"/>
    <property type="molecule type" value="Genomic_DNA"/>
</dbReference>
<feature type="non-terminal residue" evidence="9">
    <location>
        <position position="284"/>
    </location>
</feature>
<evidence type="ECO:0000256" key="3">
    <source>
        <dbReference type="ARBA" id="ARBA00022792"/>
    </source>
</evidence>
<keyword evidence="10" id="KW-1185">Reference proteome</keyword>
<evidence type="ECO:0000256" key="4">
    <source>
        <dbReference type="ARBA" id="ARBA00022989"/>
    </source>
</evidence>
<evidence type="ECO:0000256" key="2">
    <source>
        <dbReference type="ARBA" id="ARBA00022692"/>
    </source>
</evidence>
<dbReference type="PANTHER" id="PTHR14009">
    <property type="entry name" value="LEUCINE ZIPPER-EF-HAND CONTAINING TRANSMEMBRANE PROTEIN"/>
    <property type="match status" value="1"/>
</dbReference>
<dbReference type="GO" id="GO:0030003">
    <property type="term" value="P:intracellular monoatomic cation homeostasis"/>
    <property type="evidence" value="ECO:0007669"/>
    <property type="project" value="TreeGrafter"/>
</dbReference>
<feature type="domain" description="Letm1 RBD" evidence="8">
    <location>
        <begin position="135"/>
        <end position="284"/>
    </location>
</feature>
<keyword evidence="2" id="KW-0812">Transmembrane</keyword>
<keyword evidence="4" id="KW-1133">Transmembrane helix</keyword>
<evidence type="ECO:0000256" key="6">
    <source>
        <dbReference type="ARBA" id="ARBA00023136"/>
    </source>
</evidence>
<dbReference type="PANTHER" id="PTHR14009:SF1">
    <property type="entry name" value="MITOCHONDRIAL PROTON_CALCIUM EXCHANGER PROTEIN"/>
    <property type="match status" value="1"/>
</dbReference>
<evidence type="ECO:0000313" key="10">
    <source>
        <dbReference type="Proteomes" id="UP000799440"/>
    </source>
</evidence>
<keyword evidence="3" id="KW-0999">Mitochondrion inner membrane</keyword>
<keyword evidence="5 7" id="KW-0496">Mitochondrion</keyword>
<comment type="subcellular location">
    <subcellularLocation>
        <location evidence="1">Mitochondrion inner membrane</location>
        <topology evidence="1">Single-pass membrane protein</topology>
    </subcellularLocation>
</comment>
<organism evidence="9 10">
    <name type="scientific">Sporormia fimetaria CBS 119925</name>
    <dbReference type="NCBI Taxonomy" id="1340428"/>
    <lineage>
        <taxon>Eukaryota</taxon>
        <taxon>Fungi</taxon>
        <taxon>Dikarya</taxon>
        <taxon>Ascomycota</taxon>
        <taxon>Pezizomycotina</taxon>
        <taxon>Dothideomycetes</taxon>
        <taxon>Pleosporomycetidae</taxon>
        <taxon>Pleosporales</taxon>
        <taxon>Sporormiaceae</taxon>
        <taxon>Sporormia</taxon>
    </lineage>
</organism>
<evidence type="ECO:0000256" key="5">
    <source>
        <dbReference type="ARBA" id="ARBA00023128"/>
    </source>
</evidence>
<proteinExistence type="predicted"/>
<dbReference type="Proteomes" id="UP000799440">
    <property type="component" value="Unassembled WGS sequence"/>
</dbReference>
<dbReference type="Pfam" id="PF07766">
    <property type="entry name" value="LETM1_RBD"/>
    <property type="match status" value="1"/>
</dbReference>
<dbReference type="PROSITE" id="PS51758">
    <property type="entry name" value="LETM1_RBD"/>
    <property type="match status" value="1"/>
</dbReference>
<keyword evidence="6" id="KW-0472">Membrane</keyword>
<sequence length="284" mass="32807">EALNPPEWTYAPPLVLPVKEYSGPLGVKAKKFAKRLWAVGKAYLQFYKQGVKNVWAMVKLARKLRARQKKEVGGLSKDKKAVGSRDEKAAGEEVVKALVADIVLTRAEWQIVQRSQKDVYRLPFFATLLALFGEYTPLIKGWITFIIPEPCREPTDLERSLKKREARRAERLQVLKRTYDTTVIRKVDTGVRGRTGNAVIRVDATLDAHPWVWEFFMTPPRFIVQWDVKRKLNYLRMDDALIARDGGWRGLNEVEVKRACVDRGIIVNRRTPWQMRMALAEWFG</sequence>